<evidence type="ECO:0000256" key="2">
    <source>
        <dbReference type="SAM" id="Phobius"/>
    </source>
</evidence>
<evidence type="ECO:0000313" key="3">
    <source>
        <dbReference type="EMBL" id="SEK71332.1"/>
    </source>
</evidence>
<gene>
    <name evidence="3" type="ORF">SAMN05216382_0968</name>
</gene>
<dbReference type="AlphaFoldDB" id="A0A1H7JAF3"/>
<proteinExistence type="predicted"/>
<feature type="region of interest" description="Disordered" evidence="1">
    <location>
        <begin position="56"/>
        <end position="124"/>
    </location>
</feature>
<feature type="transmembrane region" description="Helical" evidence="2">
    <location>
        <begin position="27"/>
        <end position="48"/>
    </location>
</feature>
<feature type="region of interest" description="Disordered" evidence="1">
    <location>
        <begin position="1"/>
        <end position="26"/>
    </location>
</feature>
<keyword evidence="2" id="KW-0472">Membrane</keyword>
<dbReference type="EMBL" id="FNZZ01000001">
    <property type="protein sequence ID" value="SEK71332.1"/>
    <property type="molecule type" value="Genomic_DNA"/>
</dbReference>
<sequence>MAQNNPATRRSANRKPADKPVKKTSGVAVAAGIGAVAAGLFGALRFGLFDKLLASRPSAGEHPAPDLKPSAPTPGTTRAPVDFRPDPTAAVPPSERESLRPATGPAPTLAATRGEIANQTGAAN</sequence>
<dbReference type="RefSeq" id="WP_143051797.1">
    <property type="nucleotide sequence ID" value="NZ_FNZZ01000001.1"/>
</dbReference>
<protein>
    <submittedName>
        <fullName evidence="3">Uncharacterized protein</fullName>
    </submittedName>
</protein>
<accession>A0A1H7JAF3</accession>
<keyword evidence="2" id="KW-0812">Transmembrane</keyword>
<evidence type="ECO:0000313" key="4">
    <source>
        <dbReference type="Proteomes" id="UP000199214"/>
    </source>
</evidence>
<feature type="compositionally biased region" description="Low complexity" evidence="1">
    <location>
        <begin position="100"/>
        <end position="114"/>
    </location>
</feature>
<keyword evidence="2" id="KW-1133">Transmembrane helix</keyword>
<name>A0A1H7JAF3_9SPHN</name>
<keyword evidence="4" id="KW-1185">Reference proteome</keyword>
<feature type="compositionally biased region" description="Polar residues" evidence="1">
    <location>
        <begin position="1"/>
        <end position="10"/>
    </location>
</feature>
<reference evidence="4" key="1">
    <citation type="submission" date="2016-10" db="EMBL/GenBank/DDBJ databases">
        <authorList>
            <person name="Varghese N."/>
            <person name="Submissions S."/>
        </authorList>
    </citation>
    <scope>NUCLEOTIDE SEQUENCE [LARGE SCALE GENOMIC DNA]</scope>
    <source>
        <strain evidence="4">JS21-1</strain>
    </source>
</reference>
<dbReference type="OrthoDB" id="7569414at2"/>
<dbReference type="Proteomes" id="UP000199214">
    <property type="component" value="Unassembled WGS sequence"/>
</dbReference>
<evidence type="ECO:0000256" key="1">
    <source>
        <dbReference type="SAM" id="MobiDB-lite"/>
    </source>
</evidence>
<dbReference type="STRING" id="1855283.SAMN05216382_0968"/>
<organism evidence="3 4">
    <name type="scientific">Sphingomonas palmae</name>
    <dbReference type="NCBI Taxonomy" id="1855283"/>
    <lineage>
        <taxon>Bacteria</taxon>
        <taxon>Pseudomonadati</taxon>
        <taxon>Pseudomonadota</taxon>
        <taxon>Alphaproteobacteria</taxon>
        <taxon>Sphingomonadales</taxon>
        <taxon>Sphingomonadaceae</taxon>
        <taxon>Sphingomonas</taxon>
    </lineage>
</organism>